<dbReference type="EMBL" id="BAAAGG010000005">
    <property type="protein sequence ID" value="GAA0753098.1"/>
    <property type="molecule type" value="Genomic_DNA"/>
</dbReference>
<dbReference type="RefSeq" id="WP_343829837.1">
    <property type="nucleotide sequence ID" value="NZ_BAAAGG010000005.1"/>
</dbReference>
<sequence length="175" mass="20463">MKNVMFYLFMVSFLFIGQAQELKQLEKNSLLLKSLRQGYSAYLQETYPDEFRKDPIKFLTSHVDIPEFIDELKEQGDGIYTISCKSKKGSLIVRFNENGEIIKAVQRFKDIPIPHSIIADIYRDHKGWEVTNVVYRCISKKDKPNKQSFVVKLKKNNKKKKLRISPSLDTRLSKV</sequence>
<keyword evidence="2" id="KW-1185">Reference proteome</keyword>
<evidence type="ECO:0000313" key="2">
    <source>
        <dbReference type="Proteomes" id="UP001500185"/>
    </source>
</evidence>
<proteinExistence type="predicted"/>
<gene>
    <name evidence="1" type="ORF">GCM10009433_04790</name>
</gene>
<organism evidence="1 2">
    <name type="scientific">Psychroflexus lacisalsi</name>
    <dbReference type="NCBI Taxonomy" id="503928"/>
    <lineage>
        <taxon>Bacteria</taxon>
        <taxon>Pseudomonadati</taxon>
        <taxon>Bacteroidota</taxon>
        <taxon>Flavobacteriia</taxon>
        <taxon>Flavobacteriales</taxon>
        <taxon>Flavobacteriaceae</taxon>
        <taxon>Psychroflexus</taxon>
    </lineage>
</organism>
<protein>
    <submittedName>
        <fullName evidence="1">Uncharacterized protein</fullName>
    </submittedName>
</protein>
<evidence type="ECO:0000313" key="1">
    <source>
        <dbReference type="EMBL" id="GAA0753098.1"/>
    </source>
</evidence>
<reference evidence="1 2" key="1">
    <citation type="journal article" date="2019" name="Int. J. Syst. Evol. Microbiol.">
        <title>The Global Catalogue of Microorganisms (GCM) 10K type strain sequencing project: providing services to taxonomists for standard genome sequencing and annotation.</title>
        <authorList>
            <consortium name="The Broad Institute Genomics Platform"/>
            <consortium name="The Broad Institute Genome Sequencing Center for Infectious Disease"/>
            <person name="Wu L."/>
            <person name="Ma J."/>
        </authorList>
    </citation>
    <scope>NUCLEOTIDE SEQUENCE [LARGE SCALE GENOMIC DNA]</scope>
    <source>
        <strain evidence="1 2">JCM 16231</strain>
    </source>
</reference>
<name>A0ABN1K2K7_9FLAO</name>
<comment type="caution">
    <text evidence="1">The sequence shown here is derived from an EMBL/GenBank/DDBJ whole genome shotgun (WGS) entry which is preliminary data.</text>
</comment>
<accession>A0ABN1K2K7</accession>
<dbReference type="Proteomes" id="UP001500185">
    <property type="component" value="Unassembled WGS sequence"/>
</dbReference>